<name>A0ABD1K1D5_9TELE</name>
<organism evidence="3 4">
    <name type="scientific">Coilia grayii</name>
    <name type="common">Gray's grenadier anchovy</name>
    <dbReference type="NCBI Taxonomy" id="363190"/>
    <lineage>
        <taxon>Eukaryota</taxon>
        <taxon>Metazoa</taxon>
        <taxon>Chordata</taxon>
        <taxon>Craniata</taxon>
        <taxon>Vertebrata</taxon>
        <taxon>Euteleostomi</taxon>
        <taxon>Actinopterygii</taxon>
        <taxon>Neopterygii</taxon>
        <taxon>Teleostei</taxon>
        <taxon>Clupei</taxon>
        <taxon>Clupeiformes</taxon>
        <taxon>Clupeoidei</taxon>
        <taxon>Engraulidae</taxon>
        <taxon>Coilinae</taxon>
        <taxon>Coilia</taxon>
    </lineage>
</organism>
<protein>
    <recommendedName>
        <fullName evidence="2">MADF domain-containing protein</fullName>
    </recommendedName>
</protein>
<keyword evidence="4" id="KW-1185">Reference proteome</keyword>
<dbReference type="Pfam" id="PF10545">
    <property type="entry name" value="MADF_DNA_bdg"/>
    <property type="match status" value="1"/>
</dbReference>
<sequence>MKNSRGTPDQLARVQRNDSEFNGSQEFLSGQDKTMAAKRPRERARWTHELETRFVEMWQQYPSLYDVSAREYHDRAKKEKCWQDIALALGLPDLSFKMLRLSTTS</sequence>
<evidence type="ECO:0000256" key="1">
    <source>
        <dbReference type="SAM" id="MobiDB-lite"/>
    </source>
</evidence>
<evidence type="ECO:0000313" key="3">
    <source>
        <dbReference type="EMBL" id="KAL2092942.1"/>
    </source>
</evidence>
<comment type="caution">
    <text evidence="3">The sequence shown here is derived from an EMBL/GenBank/DDBJ whole genome shotgun (WGS) entry which is preliminary data.</text>
</comment>
<reference evidence="3 4" key="1">
    <citation type="submission" date="2024-09" db="EMBL/GenBank/DDBJ databases">
        <title>A chromosome-level genome assembly of Gray's grenadier anchovy, Coilia grayii.</title>
        <authorList>
            <person name="Fu Z."/>
        </authorList>
    </citation>
    <scope>NUCLEOTIDE SEQUENCE [LARGE SCALE GENOMIC DNA]</scope>
    <source>
        <strain evidence="3">G4</strain>
        <tissue evidence="3">Muscle</tissue>
    </source>
</reference>
<dbReference type="EMBL" id="JBHFQA010000009">
    <property type="protein sequence ID" value="KAL2092942.1"/>
    <property type="molecule type" value="Genomic_DNA"/>
</dbReference>
<proteinExistence type="predicted"/>
<evidence type="ECO:0000313" key="4">
    <source>
        <dbReference type="Proteomes" id="UP001591681"/>
    </source>
</evidence>
<feature type="domain" description="MADF" evidence="2">
    <location>
        <begin position="53"/>
        <end position="105"/>
    </location>
</feature>
<accession>A0ABD1K1D5</accession>
<dbReference type="InterPro" id="IPR006578">
    <property type="entry name" value="MADF-dom"/>
</dbReference>
<evidence type="ECO:0000259" key="2">
    <source>
        <dbReference type="PROSITE" id="PS51029"/>
    </source>
</evidence>
<gene>
    <name evidence="3" type="ORF">ACEWY4_010254</name>
</gene>
<dbReference type="Proteomes" id="UP001591681">
    <property type="component" value="Unassembled WGS sequence"/>
</dbReference>
<feature type="compositionally biased region" description="Polar residues" evidence="1">
    <location>
        <begin position="20"/>
        <end position="32"/>
    </location>
</feature>
<dbReference type="AlphaFoldDB" id="A0ABD1K1D5"/>
<dbReference type="PROSITE" id="PS51029">
    <property type="entry name" value="MADF"/>
    <property type="match status" value="1"/>
</dbReference>
<feature type="region of interest" description="Disordered" evidence="1">
    <location>
        <begin position="1"/>
        <end position="41"/>
    </location>
</feature>